<evidence type="ECO:0000313" key="1">
    <source>
        <dbReference type="EMBL" id="MPM35914.1"/>
    </source>
</evidence>
<sequence length="158" mass="18278">MHAVHRHQYGIPHAHTIGLFANFKLKIPAQNVVKLIVRVRMGLENAGLIHFRNTGHQKSDLSLHPLLVTSLRQKFPFGFHVLYRKTIPRSITRQEIRRGNRRFFTGCPSCPYHCAVMLIFLLPSRPDFWSRTEKPFAADQCRAREKECRPSPPSASNR</sequence>
<dbReference type="EMBL" id="VSSQ01007435">
    <property type="protein sequence ID" value="MPM35914.1"/>
    <property type="molecule type" value="Genomic_DNA"/>
</dbReference>
<proteinExistence type="predicted"/>
<comment type="caution">
    <text evidence="1">The sequence shown here is derived from an EMBL/GenBank/DDBJ whole genome shotgun (WGS) entry which is preliminary data.</text>
</comment>
<organism evidence="1">
    <name type="scientific">bioreactor metagenome</name>
    <dbReference type="NCBI Taxonomy" id="1076179"/>
    <lineage>
        <taxon>unclassified sequences</taxon>
        <taxon>metagenomes</taxon>
        <taxon>ecological metagenomes</taxon>
    </lineage>
</organism>
<reference evidence="1" key="1">
    <citation type="submission" date="2019-08" db="EMBL/GenBank/DDBJ databases">
        <authorList>
            <person name="Kucharzyk K."/>
            <person name="Murdoch R.W."/>
            <person name="Higgins S."/>
            <person name="Loffler F."/>
        </authorList>
    </citation>
    <scope>NUCLEOTIDE SEQUENCE</scope>
</reference>
<gene>
    <name evidence="1" type="ORF">SDC9_82508</name>
</gene>
<protein>
    <submittedName>
        <fullName evidence="1">Uncharacterized protein</fullName>
    </submittedName>
</protein>
<name>A0A644ZDE9_9ZZZZ</name>
<accession>A0A644ZDE9</accession>
<dbReference type="AlphaFoldDB" id="A0A644ZDE9"/>